<dbReference type="InterPro" id="IPR036291">
    <property type="entry name" value="NAD(P)-bd_dom_sf"/>
</dbReference>
<name>A0A7W6H3Q5_9HYPH</name>
<dbReference type="GO" id="GO:0016491">
    <property type="term" value="F:oxidoreductase activity"/>
    <property type="evidence" value="ECO:0007669"/>
    <property type="project" value="UniProtKB-KW"/>
</dbReference>
<protein>
    <submittedName>
        <fullName evidence="4">Putative dehydrogenase</fullName>
    </submittedName>
</protein>
<feature type="domain" description="GFO/IDH/MocA-like oxidoreductase" evidence="3">
    <location>
        <begin position="138"/>
        <end position="279"/>
    </location>
</feature>
<dbReference type="InterPro" id="IPR050463">
    <property type="entry name" value="Gfo/Idh/MocA_oxidrdct_glycsds"/>
</dbReference>
<reference evidence="4 5" key="1">
    <citation type="submission" date="2020-08" db="EMBL/GenBank/DDBJ databases">
        <title>Genomic Encyclopedia of Type Strains, Phase IV (KMG-IV): sequencing the most valuable type-strain genomes for metagenomic binning, comparative biology and taxonomic classification.</title>
        <authorList>
            <person name="Goeker M."/>
        </authorList>
    </citation>
    <scope>NUCLEOTIDE SEQUENCE [LARGE SCALE GENOMIC DNA]</scope>
    <source>
        <strain evidence="4 5">DSM 102238</strain>
    </source>
</reference>
<evidence type="ECO:0000259" key="3">
    <source>
        <dbReference type="Pfam" id="PF22725"/>
    </source>
</evidence>
<dbReference type="InterPro" id="IPR000683">
    <property type="entry name" value="Gfo/Idh/MocA-like_OxRdtase_N"/>
</dbReference>
<dbReference type="Gene3D" id="3.40.50.720">
    <property type="entry name" value="NAD(P)-binding Rossmann-like Domain"/>
    <property type="match status" value="1"/>
</dbReference>
<evidence type="ECO:0000259" key="2">
    <source>
        <dbReference type="Pfam" id="PF01408"/>
    </source>
</evidence>
<keyword evidence="5" id="KW-1185">Reference proteome</keyword>
<proteinExistence type="predicted"/>
<accession>A0A7W6H3Q5</accession>
<dbReference type="InterPro" id="IPR055170">
    <property type="entry name" value="GFO_IDH_MocA-like_dom"/>
</dbReference>
<dbReference type="AlphaFoldDB" id="A0A7W6H3Q5"/>
<dbReference type="SUPFAM" id="SSF55347">
    <property type="entry name" value="Glyceraldehyde-3-phosphate dehydrogenase-like, C-terminal domain"/>
    <property type="match status" value="1"/>
</dbReference>
<dbReference type="SUPFAM" id="SSF51735">
    <property type="entry name" value="NAD(P)-binding Rossmann-fold domains"/>
    <property type="match status" value="1"/>
</dbReference>
<dbReference type="PANTHER" id="PTHR43818:SF11">
    <property type="entry name" value="BCDNA.GH03377"/>
    <property type="match status" value="1"/>
</dbReference>
<feature type="domain" description="Gfo/Idh/MocA-like oxidoreductase N-terminal" evidence="2">
    <location>
        <begin position="10"/>
        <end position="128"/>
    </location>
</feature>
<gene>
    <name evidence="4" type="ORF">GGR04_001158</name>
</gene>
<dbReference type="Pfam" id="PF01408">
    <property type="entry name" value="GFO_IDH_MocA"/>
    <property type="match status" value="1"/>
</dbReference>
<dbReference type="Gene3D" id="3.30.360.10">
    <property type="entry name" value="Dihydrodipicolinate Reductase, domain 2"/>
    <property type="match status" value="1"/>
</dbReference>
<comment type="caution">
    <text evidence="4">The sequence shown here is derived from an EMBL/GenBank/DDBJ whole genome shotgun (WGS) entry which is preliminary data.</text>
</comment>
<dbReference type="PANTHER" id="PTHR43818">
    <property type="entry name" value="BCDNA.GH03377"/>
    <property type="match status" value="1"/>
</dbReference>
<dbReference type="GO" id="GO:0000166">
    <property type="term" value="F:nucleotide binding"/>
    <property type="evidence" value="ECO:0007669"/>
    <property type="project" value="InterPro"/>
</dbReference>
<dbReference type="Proteomes" id="UP000542776">
    <property type="component" value="Unassembled WGS sequence"/>
</dbReference>
<evidence type="ECO:0000256" key="1">
    <source>
        <dbReference type="ARBA" id="ARBA00023002"/>
    </source>
</evidence>
<organism evidence="4 5">
    <name type="scientific">Aureimonas pseudogalii</name>
    <dbReference type="NCBI Taxonomy" id="1744844"/>
    <lineage>
        <taxon>Bacteria</taxon>
        <taxon>Pseudomonadati</taxon>
        <taxon>Pseudomonadota</taxon>
        <taxon>Alphaproteobacteria</taxon>
        <taxon>Hyphomicrobiales</taxon>
        <taxon>Aurantimonadaceae</taxon>
        <taxon>Aureimonas</taxon>
    </lineage>
</organism>
<keyword evidence="1" id="KW-0560">Oxidoreductase</keyword>
<sequence>MSPDAVKKELRILILGTGGIAHRHAEHFSSIPGCRVVAAVDTNIERARTFAAEHGIAEAFTGLDEAIAWGRFDAAVNSTPDGVHKATTLTLMAAGKPVFCEKPLAVDYPDALEMTEAAEAAGLVNMVNLTYRNAHALQMARRMVDEGRIGTIRHFEASYLQSWLTGQHWGDWRTEERWLWRLSSDHGSKGVLGDIGIHILDFATFGSGLDIAALQARMKVFDKAEGGRIGDYTLDVNDSVAMTVEMTNGALGVIHMSRYATGNLNDLHLILYGERGALRIWANQLDSRLEVCLGADIETATWSRVECPVTPRNEHRFAMAMMSGDNGQPDFRRAAEIQKLLDLCFVSDREGRMLIVD</sequence>
<evidence type="ECO:0000313" key="4">
    <source>
        <dbReference type="EMBL" id="MBB3997337.1"/>
    </source>
</evidence>
<dbReference type="EMBL" id="JACIEK010000001">
    <property type="protein sequence ID" value="MBB3997337.1"/>
    <property type="molecule type" value="Genomic_DNA"/>
</dbReference>
<dbReference type="RefSeq" id="WP_183198728.1">
    <property type="nucleotide sequence ID" value="NZ_JACIEK010000001.1"/>
</dbReference>
<evidence type="ECO:0000313" key="5">
    <source>
        <dbReference type="Proteomes" id="UP000542776"/>
    </source>
</evidence>
<dbReference type="Pfam" id="PF22725">
    <property type="entry name" value="GFO_IDH_MocA_C3"/>
    <property type="match status" value="1"/>
</dbReference>